<organism evidence="6 7">
    <name type="scientific">Cohnella suwonensis</name>
    <dbReference type="NCBI Taxonomy" id="696072"/>
    <lineage>
        <taxon>Bacteria</taxon>
        <taxon>Bacillati</taxon>
        <taxon>Bacillota</taxon>
        <taxon>Bacilli</taxon>
        <taxon>Bacillales</taxon>
        <taxon>Paenibacillaceae</taxon>
        <taxon>Cohnella</taxon>
    </lineage>
</organism>
<protein>
    <submittedName>
        <fullName evidence="6">Cupredoxin domain-containing protein</fullName>
    </submittedName>
</protein>
<proteinExistence type="predicted"/>
<evidence type="ECO:0000256" key="4">
    <source>
        <dbReference type="SAM" id="SignalP"/>
    </source>
</evidence>
<reference evidence="7" key="1">
    <citation type="journal article" date="2019" name="Int. J. Syst. Evol. Microbiol.">
        <title>The Global Catalogue of Microorganisms (GCM) 10K type strain sequencing project: providing services to taxonomists for standard genome sequencing and annotation.</title>
        <authorList>
            <consortium name="The Broad Institute Genomics Platform"/>
            <consortium name="The Broad Institute Genome Sequencing Center for Infectious Disease"/>
            <person name="Wu L."/>
            <person name="Ma J."/>
        </authorList>
    </citation>
    <scope>NUCLEOTIDE SEQUENCE [LARGE SCALE GENOMIC DNA]</scope>
    <source>
        <strain evidence="7">CCUG 57113</strain>
    </source>
</reference>
<dbReference type="PANTHER" id="PTHR42838">
    <property type="entry name" value="CYTOCHROME C OXIDASE SUBUNIT II"/>
    <property type="match status" value="1"/>
</dbReference>
<evidence type="ECO:0000256" key="1">
    <source>
        <dbReference type="ARBA" id="ARBA00004196"/>
    </source>
</evidence>
<comment type="caution">
    <text evidence="6">The sequence shown here is derived from an EMBL/GenBank/DDBJ whole genome shotgun (WGS) entry which is preliminary data.</text>
</comment>
<comment type="subcellular location">
    <subcellularLocation>
        <location evidence="1">Cell envelope</location>
    </subcellularLocation>
</comment>
<dbReference type="InterPro" id="IPR008972">
    <property type="entry name" value="Cupredoxin"/>
</dbReference>
<dbReference type="SUPFAM" id="SSF49503">
    <property type="entry name" value="Cupredoxins"/>
    <property type="match status" value="1"/>
</dbReference>
<name>A0ABW0LXY3_9BACL</name>
<keyword evidence="2" id="KW-0479">Metal-binding</keyword>
<dbReference type="Gene3D" id="2.60.40.420">
    <property type="entry name" value="Cupredoxins - blue copper proteins"/>
    <property type="match status" value="1"/>
</dbReference>
<dbReference type="EMBL" id="JBHSMH010000067">
    <property type="protein sequence ID" value="MFC5470583.1"/>
    <property type="molecule type" value="Genomic_DNA"/>
</dbReference>
<dbReference type="InterPro" id="IPR028096">
    <property type="entry name" value="EfeO_Cupredoxin"/>
</dbReference>
<gene>
    <name evidence="6" type="ORF">ACFPPD_17970</name>
</gene>
<dbReference type="RefSeq" id="WP_209748991.1">
    <property type="nucleotide sequence ID" value="NZ_JBHSMH010000067.1"/>
</dbReference>
<feature type="domain" description="EfeO-type cupredoxin-like" evidence="5">
    <location>
        <begin position="46"/>
        <end position="120"/>
    </location>
</feature>
<keyword evidence="3" id="KW-0186">Copper</keyword>
<feature type="signal peptide" evidence="4">
    <location>
        <begin position="1"/>
        <end position="24"/>
    </location>
</feature>
<evidence type="ECO:0000256" key="2">
    <source>
        <dbReference type="ARBA" id="ARBA00022723"/>
    </source>
</evidence>
<dbReference type="InterPro" id="IPR051403">
    <property type="entry name" value="NosZ/Cyto_c_oxidase_sub2"/>
</dbReference>
<evidence type="ECO:0000256" key="3">
    <source>
        <dbReference type="ARBA" id="ARBA00023008"/>
    </source>
</evidence>
<dbReference type="PANTHER" id="PTHR42838:SF2">
    <property type="entry name" value="NITROUS-OXIDE REDUCTASE"/>
    <property type="match status" value="1"/>
</dbReference>
<evidence type="ECO:0000313" key="7">
    <source>
        <dbReference type="Proteomes" id="UP001596105"/>
    </source>
</evidence>
<dbReference type="Proteomes" id="UP001596105">
    <property type="component" value="Unassembled WGS sequence"/>
</dbReference>
<accession>A0ABW0LXY3</accession>
<evidence type="ECO:0000259" key="5">
    <source>
        <dbReference type="Pfam" id="PF13473"/>
    </source>
</evidence>
<dbReference type="Pfam" id="PF13473">
    <property type="entry name" value="Cupredoxin_1"/>
    <property type="match status" value="1"/>
</dbReference>
<keyword evidence="4" id="KW-0732">Signal</keyword>
<evidence type="ECO:0000313" key="6">
    <source>
        <dbReference type="EMBL" id="MFC5470583.1"/>
    </source>
</evidence>
<keyword evidence="7" id="KW-1185">Reference proteome</keyword>
<sequence>MKIKPSLYFGLVACASVVMLSACGNNDNNPSPVASTPAASGAAGGGATKDVTIHAANWKFDQPEIKVKQGDTINLTLTNDQGVHGIEIADLGVKVKNGETKSFTVNKAGTYEYHCNIQCGQGHADMIGNLVVE</sequence>
<feature type="chain" id="PRO_5046674646" evidence="4">
    <location>
        <begin position="25"/>
        <end position="133"/>
    </location>
</feature>
<dbReference type="PROSITE" id="PS51257">
    <property type="entry name" value="PROKAR_LIPOPROTEIN"/>
    <property type="match status" value="1"/>
</dbReference>